<dbReference type="CDD" id="cd04301">
    <property type="entry name" value="NAT_SF"/>
    <property type="match status" value="1"/>
</dbReference>
<name>A0A846X9L2_9NOCA</name>
<keyword evidence="3" id="KW-0808">Transferase</keyword>
<protein>
    <submittedName>
        <fullName evidence="3">GNAT family N-acetyltransferase</fullName>
    </submittedName>
</protein>
<sequence length="202" mass="21912">MSSTPLPESGPDVRPATPADLPRATRSLTRAFADYPWTRHTIAADEHERRLAEFQELFLTRIGLPHGRVWVADDGDAVAVWTTPATDAGAVFTELAPRFTELAGDRAEAHAAAETAMQPHRPVEPVWFLGTVGVDPTRRGSGLGRAVIEPGLAAAEREGVGAFLETSTAENVRFYEHLGFHVTAEVVIPDGGPLTWSMLRRP</sequence>
<reference evidence="3 4" key="1">
    <citation type="submission" date="2020-04" db="EMBL/GenBank/DDBJ databases">
        <title>MicrobeNet Type strains.</title>
        <authorList>
            <person name="Nicholson A.C."/>
        </authorList>
    </citation>
    <scope>NUCLEOTIDE SEQUENCE [LARGE SCALE GENOMIC DNA]</scope>
    <source>
        <strain evidence="3 4">DSM 45078</strain>
    </source>
</reference>
<proteinExistence type="predicted"/>
<dbReference type="AlphaFoldDB" id="A0A846X9L2"/>
<feature type="region of interest" description="Disordered" evidence="1">
    <location>
        <begin position="1"/>
        <end position="23"/>
    </location>
</feature>
<dbReference type="SUPFAM" id="SSF55729">
    <property type="entry name" value="Acyl-CoA N-acyltransferases (Nat)"/>
    <property type="match status" value="1"/>
</dbReference>
<evidence type="ECO:0000256" key="1">
    <source>
        <dbReference type="SAM" id="MobiDB-lite"/>
    </source>
</evidence>
<dbReference type="InterPro" id="IPR000182">
    <property type="entry name" value="GNAT_dom"/>
</dbReference>
<dbReference type="EMBL" id="JAAXOO010000001">
    <property type="protein sequence ID" value="NKY32652.1"/>
    <property type="molecule type" value="Genomic_DNA"/>
</dbReference>
<dbReference type="RefSeq" id="WP_068037180.1">
    <property type="nucleotide sequence ID" value="NZ_JAAXOO010000001.1"/>
</dbReference>
<dbReference type="Proteomes" id="UP000565715">
    <property type="component" value="Unassembled WGS sequence"/>
</dbReference>
<dbReference type="Pfam" id="PF00583">
    <property type="entry name" value="Acetyltransf_1"/>
    <property type="match status" value="1"/>
</dbReference>
<accession>A0A846X9L2</accession>
<organism evidence="3 4">
    <name type="scientific">Nocardia speluncae</name>
    <dbReference type="NCBI Taxonomy" id="419477"/>
    <lineage>
        <taxon>Bacteria</taxon>
        <taxon>Bacillati</taxon>
        <taxon>Actinomycetota</taxon>
        <taxon>Actinomycetes</taxon>
        <taxon>Mycobacteriales</taxon>
        <taxon>Nocardiaceae</taxon>
        <taxon>Nocardia</taxon>
    </lineage>
</organism>
<evidence type="ECO:0000313" key="3">
    <source>
        <dbReference type="EMBL" id="NKY32652.1"/>
    </source>
</evidence>
<evidence type="ECO:0000313" key="4">
    <source>
        <dbReference type="Proteomes" id="UP000565715"/>
    </source>
</evidence>
<dbReference type="InterPro" id="IPR052523">
    <property type="entry name" value="Trichothecene_AcTrans"/>
</dbReference>
<evidence type="ECO:0000259" key="2">
    <source>
        <dbReference type="PROSITE" id="PS51186"/>
    </source>
</evidence>
<dbReference type="PANTHER" id="PTHR42791">
    <property type="entry name" value="GNAT FAMILY ACETYLTRANSFERASE"/>
    <property type="match status" value="1"/>
</dbReference>
<gene>
    <name evidence="3" type="ORF">HGA13_06105</name>
</gene>
<dbReference type="PANTHER" id="PTHR42791:SF1">
    <property type="entry name" value="N-ACETYLTRANSFERASE DOMAIN-CONTAINING PROTEIN"/>
    <property type="match status" value="1"/>
</dbReference>
<feature type="domain" description="N-acetyltransferase" evidence="2">
    <location>
        <begin position="11"/>
        <end position="201"/>
    </location>
</feature>
<comment type="caution">
    <text evidence="3">The sequence shown here is derived from an EMBL/GenBank/DDBJ whole genome shotgun (WGS) entry which is preliminary data.</text>
</comment>
<keyword evidence="4" id="KW-1185">Reference proteome</keyword>
<dbReference type="GO" id="GO:0016747">
    <property type="term" value="F:acyltransferase activity, transferring groups other than amino-acyl groups"/>
    <property type="evidence" value="ECO:0007669"/>
    <property type="project" value="InterPro"/>
</dbReference>
<dbReference type="PROSITE" id="PS51186">
    <property type="entry name" value="GNAT"/>
    <property type="match status" value="1"/>
</dbReference>
<dbReference type="InterPro" id="IPR016181">
    <property type="entry name" value="Acyl_CoA_acyltransferase"/>
</dbReference>
<dbReference type="Gene3D" id="3.40.630.30">
    <property type="match status" value="1"/>
</dbReference>